<dbReference type="InterPro" id="IPR015421">
    <property type="entry name" value="PyrdxlP-dep_Trfase_major"/>
</dbReference>
<dbReference type="Gene3D" id="3.40.640.10">
    <property type="entry name" value="Type I PLP-dependent aspartate aminotransferase-like (Major domain)"/>
    <property type="match status" value="1"/>
</dbReference>
<dbReference type="InterPro" id="IPR015424">
    <property type="entry name" value="PyrdxlP-dep_Trfase"/>
</dbReference>
<name>A0A845V0T3_9GAMM</name>
<comment type="similarity">
    <text evidence="2">Belongs to the class-I pyridoxal-phosphate-dependent aminotransferase family.</text>
</comment>
<keyword evidence="4 7" id="KW-0808">Transferase</keyword>
<dbReference type="GO" id="GO:0008483">
    <property type="term" value="F:transaminase activity"/>
    <property type="evidence" value="ECO:0007669"/>
    <property type="project" value="UniProtKB-KW"/>
</dbReference>
<dbReference type="Pfam" id="PF00155">
    <property type="entry name" value="Aminotran_1_2"/>
    <property type="match status" value="1"/>
</dbReference>
<comment type="cofactor">
    <cofactor evidence="1">
        <name>pyridoxal 5'-phosphate</name>
        <dbReference type="ChEBI" id="CHEBI:597326"/>
    </cofactor>
</comment>
<protein>
    <submittedName>
        <fullName evidence="7">Pyridoxal phosphate-dependent aminotransferase</fullName>
    </submittedName>
</protein>
<keyword evidence="8" id="KW-1185">Reference proteome</keyword>
<proteinExistence type="inferred from homology"/>
<comment type="caution">
    <text evidence="7">The sequence shown here is derived from an EMBL/GenBank/DDBJ whole genome shotgun (WGS) entry which is preliminary data.</text>
</comment>
<evidence type="ECO:0000256" key="3">
    <source>
        <dbReference type="ARBA" id="ARBA00022576"/>
    </source>
</evidence>
<evidence type="ECO:0000256" key="2">
    <source>
        <dbReference type="ARBA" id="ARBA00007441"/>
    </source>
</evidence>
<dbReference type="InterPro" id="IPR004839">
    <property type="entry name" value="Aminotransferase_I/II_large"/>
</dbReference>
<evidence type="ECO:0000256" key="4">
    <source>
        <dbReference type="ARBA" id="ARBA00022679"/>
    </source>
</evidence>
<organism evidence="7 8">
    <name type="scientific">Wenzhouxiangella limi</name>
    <dbReference type="NCBI Taxonomy" id="2707351"/>
    <lineage>
        <taxon>Bacteria</taxon>
        <taxon>Pseudomonadati</taxon>
        <taxon>Pseudomonadota</taxon>
        <taxon>Gammaproteobacteria</taxon>
        <taxon>Chromatiales</taxon>
        <taxon>Wenzhouxiangellaceae</taxon>
        <taxon>Wenzhouxiangella</taxon>
    </lineage>
</organism>
<dbReference type="AlphaFoldDB" id="A0A845V0T3"/>
<dbReference type="EMBL" id="JAAGSC010000041">
    <property type="protein sequence ID" value="NDY96182.1"/>
    <property type="molecule type" value="Genomic_DNA"/>
</dbReference>
<gene>
    <name evidence="7" type="ORF">G3I74_10605</name>
</gene>
<feature type="domain" description="Aminotransferase class I/classII large" evidence="6">
    <location>
        <begin position="53"/>
        <end position="373"/>
    </location>
</feature>
<dbReference type="RefSeq" id="WP_164211551.1">
    <property type="nucleotide sequence ID" value="NZ_JAAGSC010000041.1"/>
</dbReference>
<keyword evidence="3 7" id="KW-0032">Aminotransferase</keyword>
<dbReference type="SUPFAM" id="SSF53383">
    <property type="entry name" value="PLP-dependent transferases"/>
    <property type="match status" value="1"/>
</dbReference>
<sequence length="380" mass="40605">MPTHPHFAPAVQTLRSSVYAGARPAAGLTPIPLHIGDTWMEPPAGCRMEDFRVADHPGMHRYTAVAGLPALRARIAELESARTGLETAPEQVLITAGATAGLAAAVGALVAPGEQVLLGAPHWPLIAGAVRAFNAEPVSVPLMTAVDSAEEAVACFERLRSKRTAAVYWNTPHNPTGRVMPREWLAALSDWAKSRDLWILSDEVYEDYVYAGEHVPTRPLAPELTIAAHSFSKAYGMTGNRCGYLVGPGRVIEAIERIITNLHYSACTASQLAALKALDGPGQDWATRACIRYSDLGRQASEALGLSAPEGSTFLFPEVSSALDERGLPGLLTDLTEQGVLVAPGPTFGPYPNHVRLCFTAAEPEQVRRGVEILAKRLGV</sequence>
<evidence type="ECO:0000256" key="1">
    <source>
        <dbReference type="ARBA" id="ARBA00001933"/>
    </source>
</evidence>
<evidence type="ECO:0000259" key="6">
    <source>
        <dbReference type="Pfam" id="PF00155"/>
    </source>
</evidence>
<dbReference type="GO" id="GO:0006520">
    <property type="term" value="P:amino acid metabolic process"/>
    <property type="evidence" value="ECO:0007669"/>
    <property type="project" value="InterPro"/>
</dbReference>
<dbReference type="Proteomes" id="UP000484885">
    <property type="component" value="Unassembled WGS sequence"/>
</dbReference>
<evidence type="ECO:0000313" key="7">
    <source>
        <dbReference type="EMBL" id="NDY96182.1"/>
    </source>
</evidence>
<reference evidence="7 8" key="1">
    <citation type="submission" date="2020-02" db="EMBL/GenBank/DDBJ databases">
        <authorList>
            <person name="Zhang X.-Y."/>
        </authorList>
    </citation>
    <scope>NUCLEOTIDE SEQUENCE [LARGE SCALE GENOMIC DNA]</scope>
    <source>
        <strain evidence="7 8">C33</strain>
    </source>
</reference>
<dbReference type="GO" id="GO:0030170">
    <property type="term" value="F:pyridoxal phosphate binding"/>
    <property type="evidence" value="ECO:0007669"/>
    <property type="project" value="InterPro"/>
</dbReference>
<accession>A0A845V0T3</accession>
<dbReference type="CDD" id="cd00609">
    <property type="entry name" value="AAT_like"/>
    <property type="match status" value="1"/>
</dbReference>
<keyword evidence="5" id="KW-0663">Pyridoxal phosphate</keyword>
<dbReference type="InterPro" id="IPR050596">
    <property type="entry name" value="AspAT/PAT-like"/>
</dbReference>
<evidence type="ECO:0000313" key="8">
    <source>
        <dbReference type="Proteomes" id="UP000484885"/>
    </source>
</evidence>
<dbReference type="PANTHER" id="PTHR46383">
    <property type="entry name" value="ASPARTATE AMINOTRANSFERASE"/>
    <property type="match status" value="1"/>
</dbReference>
<evidence type="ECO:0000256" key="5">
    <source>
        <dbReference type="ARBA" id="ARBA00022898"/>
    </source>
</evidence>